<evidence type="ECO:0000313" key="5">
    <source>
        <dbReference type="RefSeq" id="XP_023932398.1"/>
    </source>
</evidence>
<feature type="coiled-coil region" evidence="1">
    <location>
        <begin position="47"/>
        <end position="74"/>
    </location>
</feature>
<dbReference type="Pfam" id="PF26030">
    <property type="entry name" value="RUNDC1"/>
    <property type="match status" value="1"/>
</dbReference>
<dbReference type="Gene3D" id="1.20.58.900">
    <property type="match status" value="1"/>
</dbReference>
<dbReference type="PROSITE" id="PS50826">
    <property type="entry name" value="RUN"/>
    <property type="match status" value="1"/>
</dbReference>
<dbReference type="RefSeq" id="XP_023932398.1">
    <property type="nucleotide sequence ID" value="XM_024076630.1"/>
</dbReference>
<keyword evidence="1" id="KW-0175">Coiled coil</keyword>
<dbReference type="PANTHER" id="PTHR15591">
    <property type="entry name" value="RUN AND SH3 DOMAIN CONTAINING"/>
    <property type="match status" value="1"/>
</dbReference>
<feature type="domain" description="RUN" evidence="3">
    <location>
        <begin position="364"/>
        <end position="544"/>
    </location>
</feature>
<organism evidence="4 5">
    <name type="scientific">Lingula anatina</name>
    <name type="common">Brachiopod</name>
    <name type="synonym">Lingula unguis</name>
    <dbReference type="NCBI Taxonomy" id="7574"/>
    <lineage>
        <taxon>Eukaryota</taxon>
        <taxon>Metazoa</taxon>
        <taxon>Spiralia</taxon>
        <taxon>Lophotrochozoa</taxon>
        <taxon>Brachiopoda</taxon>
        <taxon>Linguliformea</taxon>
        <taxon>Lingulata</taxon>
        <taxon>Lingulida</taxon>
        <taxon>Linguloidea</taxon>
        <taxon>Lingulidae</taxon>
        <taxon>Lingula</taxon>
    </lineage>
</organism>
<evidence type="ECO:0000313" key="4">
    <source>
        <dbReference type="Proteomes" id="UP000085678"/>
    </source>
</evidence>
<dbReference type="SMART" id="SM00593">
    <property type="entry name" value="RUN"/>
    <property type="match status" value="1"/>
</dbReference>
<dbReference type="InterPro" id="IPR004012">
    <property type="entry name" value="Run_dom"/>
</dbReference>
<dbReference type="OrthoDB" id="10068328at2759"/>
<dbReference type="PANTHER" id="PTHR15591:SF19">
    <property type="entry name" value="RUN DOMAIN-CONTAINING PROTEIN 1 ISOFORM X1"/>
    <property type="match status" value="1"/>
</dbReference>
<evidence type="ECO:0000256" key="1">
    <source>
        <dbReference type="SAM" id="Coils"/>
    </source>
</evidence>
<reference evidence="5" key="1">
    <citation type="submission" date="2025-08" db="UniProtKB">
        <authorList>
            <consortium name="RefSeq"/>
        </authorList>
    </citation>
    <scope>IDENTIFICATION</scope>
    <source>
        <tissue evidence="5">Gonads</tissue>
    </source>
</reference>
<dbReference type="Pfam" id="PF02759">
    <property type="entry name" value="RUN"/>
    <property type="match status" value="1"/>
</dbReference>
<dbReference type="CDD" id="cd17683">
    <property type="entry name" value="RUN_RUNDC1"/>
    <property type="match status" value="1"/>
</dbReference>
<evidence type="ECO:0000259" key="3">
    <source>
        <dbReference type="PROSITE" id="PS50826"/>
    </source>
</evidence>
<accession>A0A2R2MQG2</accession>
<dbReference type="AlphaFoldDB" id="A0A2R2MQG2"/>
<dbReference type="InParanoid" id="A0A2R2MQG2"/>
<dbReference type="SUPFAM" id="SSF140741">
    <property type="entry name" value="RUN domain-like"/>
    <property type="match status" value="1"/>
</dbReference>
<dbReference type="GeneID" id="106151420"/>
<keyword evidence="4" id="KW-1185">Reference proteome</keyword>
<name>A0A2R2MQG2_LINAN</name>
<dbReference type="FunCoup" id="A0A2R2MQG2">
    <property type="interactions" value="771"/>
</dbReference>
<feature type="region of interest" description="Disordered" evidence="2">
    <location>
        <begin position="1"/>
        <end position="21"/>
    </location>
</feature>
<dbReference type="InterPro" id="IPR037213">
    <property type="entry name" value="Run_dom_sf"/>
</dbReference>
<dbReference type="STRING" id="7574.A0A2R2MQG2"/>
<dbReference type="InterPro" id="IPR047343">
    <property type="entry name" value="RUSC1_2"/>
</dbReference>
<sequence>MMEETTVPTDESYDYDSDDHLYDRPAERWAPLGANASPAPSVTETSHFTEAEQLRRLEEEQEELNNSLFALTTHFAQVQFRLKQIVSADPEEKEVLLEIDDHEHDQKIREQREKQQELIMQLKDQLEELEKYAYESGTADDLPTSIQMEKQKVIIDELKNKLELELDDFAKLSPEQLRDVVNDAIAQIVNPAKVKEKLVDQLRTQVSDLERFISFLQGDAESPGPLGQTRCTCHCPAHGPNKLSSDEHSDISMQQECCIPDHRYRIKDKSEKDQNATAMTAMKRALTVLQIFVITQFGCGSREFRKNTLKKTMKANHYGDLRARVEVAIEKVLELAKTQENYEVPDSDYTSDTEESFTVQCNQALTMAVRKSLALALRDLLQHGLVEMSQSRSLVSPIGCFPVRSQAVPKTMHPWELFIKYYEMKHGREYNDTPVRKLSESFHLNMVGSKAVTAKQTLLGAIHNILTSHRPLKRSNDAMFKAFICRALNEKRIVTWFRLVFKTTPLIDHFYQPWSYVVKTNFEDTFASLQRLKDIEFHLPVDLAVRPFTNIKDAF</sequence>
<proteinExistence type="predicted"/>
<dbReference type="KEGG" id="lak:106151420"/>
<dbReference type="Proteomes" id="UP000085678">
    <property type="component" value="Unplaced"/>
</dbReference>
<protein>
    <submittedName>
        <fullName evidence="5">RUN domain-containing protein 1</fullName>
    </submittedName>
</protein>
<gene>
    <name evidence="5" type="primary">LOC106151420</name>
</gene>
<evidence type="ECO:0000256" key="2">
    <source>
        <dbReference type="SAM" id="MobiDB-lite"/>
    </source>
</evidence>
<feature type="coiled-coil region" evidence="1">
    <location>
        <begin position="105"/>
        <end position="168"/>
    </location>
</feature>
<dbReference type="InterPro" id="IPR058732">
    <property type="entry name" value="RUNDC1_M"/>
</dbReference>